<dbReference type="AlphaFoldDB" id="A0A8H3ZLA8"/>
<feature type="compositionally biased region" description="Basic and acidic residues" evidence="1">
    <location>
        <begin position="40"/>
        <end position="54"/>
    </location>
</feature>
<accession>A0A8H3ZLA8</accession>
<evidence type="ECO:0000313" key="2">
    <source>
        <dbReference type="EMBL" id="KAF0315865.1"/>
    </source>
</evidence>
<organism evidence="2 3">
    <name type="scientific">Colletotrichum asianum</name>
    <dbReference type="NCBI Taxonomy" id="702518"/>
    <lineage>
        <taxon>Eukaryota</taxon>
        <taxon>Fungi</taxon>
        <taxon>Dikarya</taxon>
        <taxon>Ascomycota</taxon>
        <taxon>Pezizomycotina</taxon>
        <taxon>Sordariomycetes</taxon>
        <taxon>Hypocreomycetidae</taxon>
        <taxon>Glomerellales</taxon>
        <taxon>Glomerellaceae</taxon>
        <taxon>Colletotrichum</taxon>
        <taxon>Colletotrichum gloeosporioides species complex</taxon>
    </lineage>
</organism>
<protein>
    <submittedName>
        <fullName evidence="2">Uncharacterized protein</fullName>
    </submittedName>
</protein>
<dbReference type="Proteomes" id="UP000434172">
    <property type="component" value="Unassembled WGS sequence"/>
</dbReference>
<evidence type="ECO:0000313" key="3">
    <source>
        <dbReference type="Proteomes" id="UP000434172"/>
    </source>
</evidence>
<proteinExistence type="predicted"/>
<feature type="compositionally biased region" description="Pro residues" evidence="1">
    <location>
        <begin position="74"/>
        <end position="83"/>
    </location>
</feature>
<evidence type="ECO:0000256" key="1">
    <source>
        <dbReference type="SAM" id="MobiDB-lite"/>
    </source>
</evidence>
<reference evidence="2 3" key="1">
    <citation type="submission" date="2019-12" db="EMBL/GenBank/DDBJ databases">
        <title>A genome sequence resource for the geographically widespread anthracnose pathogen Colletotrichum asianum.</title>
        <authorList>
            <person name="Meng Y."/>
        </authorList>
    </citation>
    <scope>NUCLEOTIDE SEQUENCE [LARGE SCALE GENOMIC DNA]</scope>
    <source>
        <strain evidence="2 3">ICMP 18580</strain>
    </source>
</reference>
<name>A0A8H3ZLA8_9PEZI</name>
<sequence length="93" mass="10274">MQEHNALPVPQVPGSFFPLLPSLTIPSVSTEYSTAYPPRRSRDQQQQGDRDVERGSAGVCPFSRFNSKLRRSMPTPPPPPPRPRASLNSGGWC</sequence>
<dbReference type="EMBL" id="WOWK01000182">
    <property type="protein sequence ID" value="KAF0315865.1"/>
    <property type="molecule type" value="Genomic_DNA"/>
</dbReference>
<comment type="caution">
    <text evidence="2">The sequence shown here is derived from an EMBL/GenBank/DDBJ whole genome shotgun (WGS) entry which is preliminary data.</text>
</comment>
<keyword evidence="3" id="KW-1185">Reference proteome</keyword>
<gene>
    <name evidence="2" type="ORF">GQ607_016884</name>
</gene>
<feature type="region of interest" description="Disordered" evidence="1">
    <location>
        <begin position="30"/>
        <end position="93"/>
    </location>
</feature>